<comment type="caution">
    <text evidence="1">The sequence shown here is derived from an EMBL/GenBank/DDBJ whole genome shotgun (WGS) entry which is preliminary data.</text>
</comment>
<accession>A0A0G1KC35</accession>
<dbReference type="EMBL" id="LCJR01000025">
    <property type="protein sequence ID" value="KKT81153.1"/>
    <property type="molecule type" value="Genomic_DNA"/>
</dbReference>
<name>A0A0G1KC35_9BACT</name>
<sequence>MIIENIPTQDPVLEEEDVKEFIKSRNISPEDFRVIKELSLIPKRFLIMELHNFFSFSRERSAAEFDKLISSLDQRSEATDPELYRQRRRLYELFLEFIKKYNWAVAWNLEVVLERRKIPETTLKRRGDPD</sequence>
<evidence type="ECO:0000313" key="1">
    <source>
        <dbReference type="EMBL" id="KKT81153.1"/>
    </source>
</evidence>
<proteinExistence type="predicted"/>
<gene>
    <name evidence="1" type="ORF">UW79_C0025G0007</name>
</gene>
<reference evidence="1 2" key="1">
    <citation type="journal article" date="2015" name="Nature">
        <title>rRNA introns, odd ribosomes, and small enigmatic genomes across a large radiation of phyla.</title>
        <authorList>
            <person name="Brown C.T."/>
            <person name="Hug L.A."/>
            <person name="Thomas B.C."/>
            <person name="Sharon I."/>
            <person name="Castelle C.J."/>
            <person name="Singh A."/>
            <person name="Wilkins M.J."/>
            <person name="Williams K.H."/>
            <person name="Banfield J.F."/>
        </authorList>
    </citation>
    <scope>NUCLEOTIDE SEQUENCE [LARGE SCALE GENOMIC DNA]</scope>
</reference>
<protein>
    <submittedName>
        <fullName evidence="1">Uncharacterized protein</fullName>
    </submittedName>
</protein>
<dbReference type="Proteomes" id="UP000034032">
    <property type="component" value="Unassembled WGS sequence"/>
</dbReference>
<evidence type="ECO:0000313" key="2">
    <source>
        <dbReference type="Proteomes" id="UP000034032"/>
    </source>
</evidence>
<dbReference type="AlphaFoldDB" id="A0A0G1KC35"/>
<organism evidence="1 2">
    <name type="scientific">Candidatus Yanofskybacteria bacterium GW2011_GWA2_44_9</name>
    <dbReference type="NCBI Taxonomy" id="1619025"/>
    <lineage>
        <taxon>Bacteria</taxon>
        <taxon>Candidatus Yanofskyibacteriota</taxon>
    </lineage>
</organism>